<dbReference type="InterPro" id="IPR036163">
    <property type="entry name" value="HMA_dom_sf"/>
</dbReference>
<dbReference type="Proteomes" id="UP000326170">
    <property type="component" value="Plasmid unnamed1"/>
</dbReference>
<protein>
    <recommendedName>
        <fullName evidence="1">HMA domain-containing protein</fullName>
    </recommendedName>
</protein>
<feature type="domain" description="HMA" evidence="1">
    <location>
        <begin position="54"/>
        <end position="117"/>
    </location>
</feature>
<name>A0A5P9P899_9EURY</name>
<dbReference type="EMBL" id="CP045489">
    <property type="protein sequence ID" value="QFU84391.1"/>
    <property type="molecule type" value="Genomic_DNA"/>
</dbReference>
<reference evidence="2 3" key="1">
    <citation type="journal article" date="2007" name="Int. J. Syst. Evol. Microbiol.">
        <title>Natronorubrum sulfidifaciens sp. nov., an extremely haloalkaliphilic archaeon isolated from Aiding salt lake in Xin-Jiang, China.</title>
        <authorList>
            <person name="Cui H.L."/>
            <person name="Tohty D."/>
            <person name="Liu H.C."/>
            <person name="Liu S.J."/>
            <person name="Oren A."/>
            <person name="Zhou P.J."/>
        </authorList>
    </citation>
    <scope>NUCLEOTIDE SEQUENCE [LARGE SCALE GENOMIC DNA]</scope>
    <source>
        <strain evidence="2 3">7-3</strain>
        <plasmid evidence="2">unnamed1</plasmid>
    </source>
</reference>
<dbReference type="GO" id="GO:0046872">
    <property type="term" value="F:metal ion binding"/>
    <property type="evidence" value="ECO:0007669"/>
    <property type="project" value="InterPro"/>
</dbReference>
<organism evidence="2 3">
    <name type="scientific">Natronorubrum aibiense</name>
    <dbReference type="NCBI Taxonomy" id="348826"/>
    <lineage>
        <taxon>Archaea</taxon>
        <taxon>Methanobacteriati</taxon>
        <taxon>Methanobacteriota</taxon>
        <taxon>Stenosarchaea group</taxon>
        <taxon>Halobacteria</taxon>
        <taxon>Halobacteriales</taxon>
        <taxon>Natrialbaceae</taxon>
        <taxon>Natronorubrum</taxon>
    </lineage>
</organism>
<gene>
    <name evidence="2" type="ORF">GCU68_17745</name>
</gene>
<sequence length="118" mass="12371">MSVSSKSRILGDRDPGYNTIPQQILWNASFYGRSNSSIEAANDKEEPSVSLTGMSQTITVAGMTCGHCEQTVEEALQGVSSVTDATADREAEQASVDGDADVTALVQAVEDAGYTAHA</sequence>
<proteinExistence type="predicted"/>
<accession>A0A5P9P899</accession>
<geneLocation type="plasmid" evidence="2 3">
    <name>unnamed1</name>
</geneLocation>
<dbReference type="SUPFAM" id="SSF55008">
    <property type="entry name" value="HMA, heavy metal-associated domain"/>
    <property type="match status" value="1"/>
</dbReference>
<dbReference type="CDD" id="cd00371">
    <property type="entry name" value="HMA"/>
    <property type="match status" value="1"/>
</dbReference>
<dbReference type="PROSITE" id="PS50846">
    <property type="entry name" value="HMA_2"/>
    <property type="match status" value="1"/>
</dbReference>
<dbReference type="Pfam" id="PF00403">
    <property type="entry name" value="HMA"/>
    <property type="match status" value="1"/>
</dbReference>
<dbReference type="KEGG" id="nas:GCU68_17745"/>
<keyword evidence="2" id="KW-0614">Plasmid</keyword>
<evidence type="ECO:0000259" key="1">
    <source>
        <dbReference type="PROSITE" id="PS50846"/>
    </source>
</evidence>
<evidence type="ECO:0000313" key="3">
    <source>
        <dbReference type="Proteomes" id="UP000326170"/>
    </source>
</evidence>
<dbReference type="AlphaFoldDB" id="A0A5P9P899"/>
<dbReference type="Gene3D" id="3.30.70.100">
    <property type="match status" value="1"/>
</dbReference>
<keyword evidence="3" id="KW-1185">Reference proteome</keyword>
<evidence type="ECO:0000313" key="2">
    <source>
        <dbReference type="EMBL" id="QFU84391.1"/>
    </source>
</evidence>
<dbReference type="InterPro" id="IPR006121">
    <property type="entry name" value="HMA_dom"/>
</dbReference>